<protein>
    <recommendedName>
        <fullName evidence="5">Adenosine deaminase</fullName>
        <ecNumber evidence="4">3.5.4.4</ecNumber>
    </recommendedName>
</protein>
<dbReference type="GO" id="GO:0006154">
    <property type="term" value="P:adenosine catabolic process"/>
    <property type="evidence" value="ECO:0007669"/>
    <property type="project" value="InterPro"/>
</dbReference>
<keyword evidence="6" id="KW-0964">Secreted</keyword>
<comment type="similarity">
    <text evidence="3">Belongs to the metallo-dependent hydrolases superfamily. Adenosine and AMP deaminases family. ADGF subfamily.</text>
</comment>
<evidence type="ECO:0000256" key="10">
    <source>
        <dbReference type="ARBA" id="ARBA00047764"/>
    </source>
</evidence>
<reference evidence="14" key="1">
    <citation type="submission" date="2021-04" db="EMBL/GenBank/DDBJ databases">
        <authorList>
            <person name="Chebbi M.A.C M."/>
        </authorList>
    </citation>
    <scope>NUCLEOTIDE SEQUENCE</scope>
</reference>
<comment type="cofactor">
    <cofactor evidence="1">
        <name>Zn(2+)</name>
        <dbReference type="ChEBI" id="CHEBI:29105"/>
    </cofactor>
</comment>
<dbReference type="PANTHER" id="PTHR11409">
    <property type="entry name" value="ADENOSINE DEAMINASE"/>
    <property type="match status" value="1"/>
</dbReference>
<keyword evidence="9" id="KW-0378">Hydrolase</keyword>
<keyword evidence="7" id="KW-0479">Metal-binding</keyword>
<dbReference type="PANTHER" id="PTHR11409:SF39">
    <property type="entry name" value="ADENOSINE DEAMINASE 2"/>
    <property type="match status" value="1"/>
</dbReference>
<name>A0A8J2HCS6_COTCN</name>
<dbReference type="InterPro" id="IPR032466">
    <property type="entry name" value="Metal_Hydrolase"/>
</dbReference>
<keyword evidence="15" id="KW-1185">Reference proteome</keyword>
<organism evidence="14 15">
    <name type="scientific">Cotesia congregata</name>
    <name type="common">Parasitoid wasp</name>
    <name type="synonym">Apanteles congregatus</name>
    <dbReference type="NCBI Taxonomy" id="51543"/>
    <lineage>
        <taxon>Eukaryota</taxon>
        <taxon>Metazoa</taxon>
        <taxon>Ecdysozoa</taxon>
        <taxon>Arthropoda</taxon>
        <taxon>Hexapoda</taxon>
        <taxon>Insecta</taxon>
        <taxon>Pterygota</taxon>
        <taxon>Neoptera</taxon>
        <taxon>Endopterygota</taxon>
        <taxon>Hymenoptera</taxon>
        <taxon>Apocrita</taxon>
        <taxon>Ichneumonoidea</taxon>
        <taxon>Braconidae</taxon>
        <taxon>Microgastrinae</taxon>
        <taxon>Cotesia</taxon>
    </lineage>
</organism>
<comment type="catalytic activity">
    <reaction evidence="10">
        <text>adenosine + H2O + H(+) = inosine + NH4(+)</text>
        <dbReference type="Rhea" id="RHEA:24408"/>
        <dbReference type="ChEBI" id="CHEBI:15377"/>
        <dbReference type="ChEBI" id="CHEBI:15378"/>
        <dbReference type="ChEBI" id="CHEBI:16335"/>
        <dbReference type="ChEBI" id="CHEBI:17596"/>
        <dbReference type="ChEBI" id="CHEBI:28938"/>
        <dbReference type="EC" id="3.5.4.4"/>
    </reaction>
</comment>
<evidence type="ECO:0000256" key="2">
    <source>
        <dbReference type="ARBA" id="ARBA00004613"/>
    </source>
</evidence>
<proteinExistence type="inferred from homology"/>
<accession>A0A8J2HCS6</accession>
<evidence type="ECO:0000256" key="4">
    <source>
        <dbReference type="ARBA" id="ARBA00012784"/>
    </source>
</evidence>
<dbReference type="Gene3D" id="3.20.20.140">
    <property type="entry name" value="Metal-dependent hydrolases"/>
    <property type="match status" value="1"/>
</dbReference>
<comment type="caution">
    <text evidence="14">The sequence shown here is derived from an EMBL/GenBank/DDBJ whole genome shotgun (WGS) entry which is preliminary data.</text>
</comment>
<evidence type="ECO:0000256" key="11">
    <source>
        <dbReference type="SAM" id="SignalP"/>
    </source>
</evidence>
<evidence type="ECO:0000256" key="6">
    <source>
        <dbReference type="ARBA" id="ARBA00022525"/>
    </source>
</evidence>
<evidence type="ECO:0000259" key="12">
    <source>
        <dbReference type="Pfam" id="PF00962"/>
    </source>
</evidence>
<evidence type="ECO:0000256" key="7">
    <source>
        <dbReference type="ARBA" id="ARBA00022723"/>
    </source>
</evidence>
<dbReference type="Proteomes" id="UP000786811">
    <property type="component" value="Unassembled WGS sequence"/>
</dbReference>
<dbReference type="InterPro" id="IPR001365">
    <property type="entry name" value="A_deaminase_dom"/>
</dbReference>
<feature type="signal peptide" evidence="11">
    <location>
        <begin position="1"/>
        <end position="20"/>
    </location>
</feature>
<dbReference type="AlphaFoldDB" id="A0A8J2HCS6"/>
<comment type="subcellular location">
    <subcellularLocation>
        <location evidence="2">Secreted</location>
    </subcellularLocation>
</comment>
<evidence type="ECO:0000256" key="8">
    <source>
        <dbReference type="ARBA" id="ARBA00022729"/>
    </source>
</evidence>
<feature type="domain" description="Adenosine/AMP deaminase N-terminal" evidence="13">
    <location>
        <begin position="24"/>
        <end position="101"/>
    </location>
</feature>
<gene>
    <name evidence="14" type="ORF">HICCMSTLAB_LOCUS7449</name>
</gene>
<evidence type="ECO:0000256" key="5">
    <source>
        <dbReference type="ARBA" id="ARBA00018099"/>
    </source>
</evidence>
<dbReference type="GO" id="GO:0046872">
    <property type="term" value="F:metal ion binding"/>
    <property type="evidence" value="ECO:0007669"/>
    <property type="project" value="UniProtKB-KW"/>
</dbReference>
<keyword evidence="8 11" id="KW-0732">Signal</keyword>
<dbReference type="CDD" id="cd01321">
    <property type="entry name" value="ADGF"/>
    <property type="match status" value="1"/>
</dbReference>
<feature type="chain" id="PRO_5035201525" description="Adenosine deaminase" evidence="11">
    <location>
        <begin position="21"/>
        <end position="501"/>
    </location>
</feature>
<dbReference type="FunFam" id="3.20.20.140:FF:000017">
    <property type="entry name" value="Adenosine deaminase 2"/>
    <property type="match status" value="1"/>
</dbReference>
<dbReference type="NCBIfam" id="TIGR01431">
    <property type="entry name" value="adm_rel"/>
    <property type="match status" value="1"/>
</dbReference>
<dbReference type="Pfam" id="PF00962">
    <property type="entry name" value="A_deaminase"/>
    <property type="match status" value="1"/>
</dbReference>
<sequence length="501" mass="57999">MKGSCVVVNLLIQLIIAVIAVECYSHDYWSKRAALIIEEERISLGGDLSLDPKERLVNDLLLTFKRKEIDDGFRGKAKFLPAKNFIEVRNDIKESKLFNIIKMMPKGAVLHAHDTAIVSEEWLYNNVTFRDNLYICDKAENLQLRFFDSPTDDCDWQLLKELRKNETFAAEINSRIRKEFSMMTDNPDRMYPDVNSAWKKFMSIFILITPMLTYRPVYEDHFYQGLKELYKDNVLYLELRSTLPPLYELNGTQYSPIDVVGIYKKVTERFIKDHPDFIGVKIIFAPLRIMSTSQLDEYIDTTLEIKRKFPDFFAGFDLVGQEDTGNSLELYAEKLQRMTNEVGFFFHAGETNWYGSKTDRNLLDAVLLNTTRIGHGYAIVKHPEVLKIVKERKIAIEICPISNQVLGLVKDLRNHPANILFAGGFPVVVSNDDPGLWGSKALSYDFYEAFVGMMSRDADIRALKQLAINSIIYSSMSDNEKQNAYDVWTRKWYQFLSKINY</sequence>
<dbReference type="InterPro" id="IPR006331">
    <property type="entry name" value="ADGF"/>
</dbReference>
<dbReference type="InterPro" id="IPR013659">
    <property type="entry name" value="A_deaminase_N"/>
</dbReference>
<evidence type="ECO:0000256" key="1">
    <source>
        <dbReference type="ARBA" id="ARBA00001947"/>
    </source>
</evidence>
<feature type="domain" description="Adenosine deaminase" evidence="12">
    <location>
        <begin position="195"/>
        <end position="483"/>
    </location>
</feature>
<dbReference type="EC" id="3.5.4.4" evidence="4"/>
<evidence type="ECO:0000313" key="14">
    <source>
        <dbReference type="EMBL" id="CAG5094918.1"/>
    </source>
</evidence>
<evidence type="ECO:0000256" key="9">
    <source>
        <dbReference type="ARBA" id="ARBA00022801"/>
    </source>
</evidence>
<dbReference type="Pfam" id="PF08451">
    <property type="entry name" value="A_deaminase_N"/>
    <property type="match status" value="1"/>
</dbReference>
<dbReference type="InterPro" id="IPR006330">
    <property type="entry name" value="Ado/ade_deaminase"/>
</dbReference>
<dbReference type="EMBL" id="CAJNRD030001121">
    <property type="protein sequence ID" value="CAG5094918.1"/>
    <property type="molecule type" value="Genomic_DNA"/>
</dbReference>
<dbReference type="SUPFAM" id="SSF51556">
    <property type="entry name" value="Metallo-dependent hydrolases"/>
    <property type="match status" value="1"/>
</dbReference>
<dbReference type="GO" id="GO:0005615">
    <property type="term" value="C:extracellular space"/>
    <property type="evidence" value="ECO:0007669"/>
    <property type="project" value="InterPro"/>
</dbReference>
<dbReference type="GO" id="GO:0046103">
    <property type="term" value="P:inosine biosynthetic process"/>
    <property type="evidence" value="ECO:0007669"/>
    <property type="project" value="TreeGrafter"/>
</dbReference>
<evidence type="ECO:0000313" key="15">
    <source>
        <dbReference type="Proteomes" id="UP000786811"/>
    </source>
</evidence>
<evidence type="ECO:0000256" key="3">
    <source>
        <dbReference type="ARBA" id="ARBA00006083"/>
    </source>
</evidence>
<dbReference type="GO" id="GO:0004000">
    <property type="term" value="F:adenosine deaminase activity"/>
    <property type="evidence" value="ECO:0007669"/>
    <property type="project" value="InterPro"/>
</dbReference>
<evidence type="ECO:0000259" key="13">
    <source>
        <dbReference type="Pfam" id="PF08451"/>
    </source>
</evidence>
<dbReference type="OrthoDB" id="7202371at2759"/>